<feature type="non-terminal residue" evidence="1">
    <location>
        <position position="120"/>
    </location>
</feature>
<gene>
    <name evidence="1" type="ORF">g.3396</name>
</gene>
<dbReference type="AlphaFoldDB" id="A0A1E1WKC4"/>
<protein>
    <submittedName>
        <fullName evidence="1">Uncharacterized protein</fullName>
    </submittedName>
</protein>
<reference evidence="1" key="1">
    <citation type="submission" date="2015-09" db="EMBL/GenBank/DDBJ databases">
        <title>De novo assembly of Pectinophora gossypiella (Pink Bollworm) gut transcriptome.</title>
        <authorList>
            <person name="Tassone E.E."/>
        </authorList>
    </citation>
    <scope>NUCLEOTIDE SEQUENCE</scope>
</reference>
<sequence length="120" mass="13947">HDPDYPEASVGAEEVVASTSEEDKIDKIRRIIRREFSTELETRENEVMLIDQRALMARRMLHRLRYVLVNNYYNEERLKLSSGQVQDEVAAQSEPRARAAVSGVLRDNQRRLPPSVRKLL</sequence>
<proteinExistence type="predicted"/>
<name>A0A1E1WKC4_PECGO</name>
<evidence type="ECO:0000313" key="1">
    <source>
        <dbReference type="EMBL" id="JAT87321.1"/>
    </source>
</evidence>
<accession>A0A1E1WKC4</accession>
<dbReference type="OrthoDB" id="1741717at2759"/>
<organism evidence="1">
    <name type="scientific">Pectinophora gossypiella</name>
    <name type="common">Cotton pink bollworm</name>
    <name type="synonym">Depressaria gossypiella</name>
    <dbReference type="NCBI Taxonomy" id="13191"/>
    <lineage>
        <taxon>Eukaryota</taxon>
        <taxon>Metazoa</taxon>
        <taxon>Ecdysozoa</taxon>
        <taxon>Arthropoda</taxon>
        <taxon>Hexapoda</taxon>
        <taxon>Insecta</taxon>
        <taxon>Pterygota</taxon>
        <taxon>Neoptera</taxon>
        <taxon>Endopterygota</taxon>
        <taxon>Lepidoptera</taxon>
        <taxon>Glossata</taxon>
        <taxon>Ditrysia</taxon>
        <taxon>Gelechioidea</taxon>
        <taxon>Gelechiidae</taxon>
        <taxon>Apatetrinae</taxon>
        <taxon>Pectinophora</taxon>
    </lineage>
</organism>
<feature type="non-terminal residue" evidence="1">
    <location>
        <position position="1"/>
    </location>
</feature>
<dbReference type="EMBL" id="GDQN01003733">
    <property type="protein sequence ID" value="JAT87321.1"/>
    <property type="molecule type" value="Transcribed_RNA"/>
</dbReference>